<dbReference type="GO" id="GO:0016705">
    <property type="term" value="F:oxidoreductase activity, acting on paired donors, with incorporation or reduction of molecular oxygen"/>
    <property type="evidence" value="ECO:0007669"/>
    <property type="project" value="InterPro"/>
</dbReference>
<keyword evidence="7 9" id="KW-0503">Monooxygenase</keyword>
<dbReference type="Pfam" id="PF00067">
    <property type="entry name" value="p450"/>
    <property type="match status" value="1"/>
</dbReference>
<dbReference type="EMBL" id="JBANMG010000006">
    <property type="protein sequence ID" value="KAK6952190.1"/>
    <property type="molecule type" value="Genomic_DNA"/>
</dbReference>
<keyword evidence="5 9" id="KW-0560">Oxidoreductase</keyword>
<dbReference type="PROSITE" id="PS00086">
    <property type="entry name" value="CYTOCHROME_P450"/>
    <property type="match status" value="1"/>
</dbReference>
<keyword evidence="12" id="KW-1185">Reference proteome</keyword>
<dbReference type="InterPro" id="IPR002401">
    <property type="entry name" value="Cyt_P450_E_grp-I"/>
</dbReference>
<keyword evidence="6 8" id="KW-0408">Iron</keyword>
<keyword evidence="4 8" id="KW-0479">Metal-binding</keyword>
<protein>
    <recommendedName>
        <fullName evidence="13">Cytochrome P450 monooxygenase</fullName>
    </recommendedName>
</protein>
<dbReference type="FunFam" id="1.10.630.10:FF:000047">
    <property type="entry name" value="Cytochrome P450 monooxygenase"/>
    <property type="match status" value="1"/>
</dbReference>
<evidence type="ECO:0000256" key="1">
    <source>
        <dbReference type="ARBA" id="ARBA00001971"/>
    </source>
</evidence>
<dbReference type="Proteomes" id="UP001369815">
    <property type="component" value="Unassembled WGS sequence"/>
</dbReference>
<comment type="caution">
    <text evidence="11">The sequence shown here is derived from an EMBL/GenBank/DDBJ whole genome shotgun (WGS) entry which is preliminary data.</text>
</comment>
<accession>A0AAX6MHQ3</accession>
<dbReference type="GO" id="GO:0005506">
    <property type="term" value="F:iron ion binding"/>
    <property type="evidence" value="ECO:0007669"/>
    <property type="project" value="InterPro"/>
</dbReference>
<evidence type="ECO:0008006" key="13">
    <source>
        <dbReference type="Google" id="ProtNLM"/>
    </source>
</evidence>
<feature type="binding site" description="axial binding residue" evidence="8">
    <location>
        <position position="453"/>
    </location>
    <ligand>
        <name>heme</name>
        <dbReference type="ChEBI" id="CHEBI:30413"/>
    </ligand>
    <ligandPart>
        <name>Fe</name>
        <dbReference type="ChEBI" id="CHEBI:18248"/>
    </ligandPart>
</feature>
<keyword evidence="10" id="KW-1133">Transmembrane helix</keyword>
<dbReference type="GO" id="GO:0020037">
    <property type="term" value="F:heme binding"/>
    <property type="evidence" value="ECO:0007669"/>
    <property type="project" value="InterPro"/>
</dbReference>
<dbReference type="CDD" id="cd11058">
    <property type="entry name" value="CYP60B-like"/>
    <property type="match status" value="1"/>
</dbReference>
<evidence type="ECO:0000256" key="5">
    <source>
        <dbReference type="ARBA" id="ARBA00023002"/>
    </source>
</evidence>
<evidence type="ECO:0000256" key="10">
    <source>
        <dbReference type="SAM" id="Phobius"/>
    </source>
</evidence>
<feature type="transmembrane region" description="Helical" evidence="10">
    <location>
        <begin position="21"/>
        <end position="43"/>
    </location>
</feature>
<dbReference type="InterPro" id="IPR036396">
    <property type="entry name" value="Cyt_P450_sf"/>
</dbReference>
<dbReference type="AlphaFoldDB" id="A0AAX6MHQ3"/>
<dbReference type="InterPro" id="IPR017972">
    <property type="entry name" value="Cyt_P450_CS"/>
</dbReference>
<dbReference type="InterPro" id="IPR050121">
    <property type="entry name" value="Cytochrome_P450_monoxygenase"/>
</dbReference>
<keyword evidence="3 8" id="KW-0349">Heme</keyword>
<keyword evidence="10" id="KW-0472">Membrane</keyword>
<comment type="similarity">
    <text evidence="2 9">Belongs to the cytochrome P450 family.</text>
</comment>
<sequence>MAISEVVASTLHPLSFREYTLLALGLVSLPILYYACVAIYNIYFHPLSKYPGPLIASATPWWLALCYAKGTTHTTLLELHNKYGPVVRTSPDELSYINPPQWREIYGHKPPGRPELPKDKKYHFAIEGEPIIINADQHYHGYVRKLLAHGFSDKSLREQEPVIQHYISLLFQRLHEVSQGGEVAVDIQSWYNFLTFDLIGYLTFGESFDCLANSRLHQWIEIFFSFSRNMAYYQAIARFPRIIQTPLKLCTIPASIKSNVQTLQELDNEKTNYRLEHESPVPDFMDKLIEAHKTGKMSRGQLVGNASVLIKAGSETTATLLSGLTYLLLKNPRVHEKLKSEVRGAFHSPDEITITRVNQCKYLLGCIEEALRIYPPSPQPHQRVVPPGGAIVNGEHLPEGVAVSIPIFAASRSPQNWLEPDSFIPERWTGEDPQFNDDKRDASQPFSFGPRNCIGRNLAYVELKIIIARLVWDFDIENVTEGEWMDQKVYMVWEKSPLWIKLHPAQRSKRQ</sequence>
<dbReference type="GO" id="GO:0004497">
    <property type="term" value="F:monooxygenase activity"/>
    <property type="evidence" value="ECO:0007669"/>
    <property type="project" value="UniProtKB-KW"/>
</dbReference>
<evidence type="ECO:0000313" key="12">
    <source>
        <dbReference type="Proteomes" id="UP001369815"/>
    </source>
</evidence>
<evidence type="ECO:0000256" key="9">
    <source>
        <dbReference type="RuleBase" id="RU000461"/>
    </source>
</evidence>
<dbReference type="PANTHER" id="PTHR24305:SF210">
    <property type="entry name" value="CYTOCHROME P450 MONOOXYGENASE ASQL-RELATED"/>
    <property type="match status" value="1"/>
</dbReference>
<dbReference type="Gene3D" id="1.10.630.10">
    <property type="entry name" value="Cytochrome P450"/>
    <property type="match status" value="1"/>
</dbReference>
<name>A0AAX6MHQ3_9PEZI</name>
<organism evidence="11 12">
    <name type="scientific">Daldinia eschscholtzii</name>
    <dbReference type="NCBI Taxonomy" id="292717"/>
    <lineage>
        <taxon>Eukaryota</taxon>
        <taxon>Fungi</taxon>
        <taxon>Dikarya</taxon>
        <taxon>Ascomycota</taxon>
        <taxon>Pezizomycotina</taxon>
        <taxon>Sordariomycetes</taxon>
        <taxon>Xylariomycetidae</taxon>
        <taxon>Xylariales</taxon>
        <taxon>Hypoxylaceae</taxon>
        <taxon>Daldinia</taxon>
    </lineage>
</organism>
<comment type="cofactor">
    <cofactor evidence="1 8">
        <name>heme</name>
        <dbReference type="ChEBI" id="CHEBI:30413"/>
    </cofactor>
</comment>
<evidence type="ECO:0000313" key="11">
    <source>
        <dbReference type="EMBL" id="KAK6952190.1"/>
    </source>
</evidence>
<dbReference type="SUPFAM" id="SSF48264">
    <property type="entry name" value="Cytochrome P450"/>
    <property type="match status" value="1"/>
</dbReference>
<dbReference type="PRINTS" id="PR00385">
    <property type="entry name" value="P450"/>
</dbReference>
<dbReference type="InterPro" id="IPR001128">
    <property type="entry name" value="Cyt_P450"/>
</dbReference>
<proteinExistence type="inferred from homology"/>
<gene>
    <name evidence="11" type="ORF">Daesc_006723</name>
</gene>
<dbReference type="PANTHER" id="PTHR24305">
    <property type="entry name" value="CYTOCHROME P450"/>
    <property type="match status" value="1"/>
</dbReference>
<dbReference type="PRINTS" id="PR00463">
    <property type="entry name" value="EP450I"/>
</dbReference>
<evidence type="ECO:0000256" key="6">
    <source>
        <dbReference type="ARBA" id="ARBA00023004"/>
    </source>
</evidence>
<keyword evidence="10" id="KW-0812">Transmembrane</keyword>
<evidence type="ECO:0000256" key="3">
    <source>
        <dbReference type="ARBA" id="ARBA00022617"/>
    </source>
</evidence>
<evidence type="ECO:0000256" key="7">
    <source>
        <dbReference type="ARBA" id="ARBA00023033"/>
    </source>
</evidence>
<evidence type="ECO:0000256" key="8">
    <source>
        <dbReference type="PIRSR" id="PIRSR602401-1"/>
    </source>
</evidence>
<evidence type="ECO:0000256" key="2">
    <source>
        <dbReference type="ARBA" id="ARBA00010617"/>
    </source>
</evidence>
<dbReference type="GO" id="GO:0009403">
    <property type="term" value="P:toxin biosynthetic process"/>
    <property type="evidence" value="ECO:0007669"/>
    <property type="project" value="UniProtKB-ARBA"/>
</dbReference>
<reference evidence="11 12" key="1">
    <citation type="journal article" date="2024" name="Front Chem Biol">
        <title>Unveiling the potential of Daldinia eschscholtzii MFLUCC 19-0629 through bioactivity and bioinformatics studies for enhanced sustainable agriculture production.</title>
        <authorList>
            <person name="Brooks S."/>
            <person name="Weaver J.A."/>
            <person name="Klomchit A."/>
            <person name="Alharthi S.A."/>
            <person name="Onlamun T."/>
            <person name="Nurani R."/>
            <person name="Vong T.K."/>
            <person name="Alberti F."/>
            <person name="Greco C."/>
        </authorList>
    </citation>
    <scope>NUCLEOTIDE SEQUENCE [LARGE SCALE GENOMIC DNA]</scope>
    <source>
        <strain evidence="11">MFLUCC 19-0629</strain>
    </source>
</reference>
<evidence type="ECO:0000256" key="4">
    <source>
        <dbReference type="ARBA" id="ARBA00022723"/>
    </source>
</evidence>